<comment type="caution">
    <text evidence="2">The sequence shown here is derived from an EMBL/GenBank/DDBJ whole genome shotgun (WGS) entry which is preliminary data.</text>
</comment>
<keyword evidence="1" id="KW-0175">Coiled coil</keyword>
<protein>
    <submittedName>
        <fullName evidence="2">Uncharacterized protein</fullName>
    </submittedName>
</protein>
<evidence type="ECO:0000256" key="1">
    <source>
        <dbReference type="SAM" id="Coils"/>
    </source>
</evidence>
<sequence length="208" mass="24572">MEKEDKKLMNNKKELLKKEIEKLQMQMDKQLKKILEEKVPAFVLEVNEIAQMIDNEENPLESKFIQQLIDKARPLYVDAGNDHLHLLSKVRILKLDKQIKEDVPLMEVLETIDNKVDSNYDTILNGKTDINKYHKDRTELERNLHRSQANDALVEYDQKFVDTLRTNLEIVRDFGFILLKLTEEKMDILLTSSEKQKAKKNEQLSMYN</sequence>
<keyword evidence="3" id="KW-1185">Reference proteome</keyword>
<proteinExistence type="predicted"/>
<evidence type="ECO:0000313" key="3">
    <source>
        <dbReference type="Proteomes" id="UP001620626"/>
    </source>
</evidence>
<name>A0ABD2L307_9BILA</name>
<dbReference type="AlphaFoldDB" id="A0ABD2L307"/>
<accession>A0ABD2L307</accession>
<dbReference type="Proteomes" id="UP001620626">
    <property type="component" value="Unassembled WGS sequence"/>
</dbReference>
<reference evidence="2 3" key="1">
    <citation type="submission" date="2024-10" db="EMBL/GenBank/DDBJ databases">
        <authorList>
            <person name="Kim D."/>
        </authorList>
    </citation>
    <scope>NUCLEOTIDE SEQUENCE [LARGE SCALE GENOMIC DNA]</scope>
    <source>
        <strain evidence="2">BH-2024</strain>
    </source>
</reference>
<feature type="coiled-coil region" evidence="1">
    <location>
        <begin position="6"/>
        <end position="37"/>
    </location>
</feature>
<dbReference type="EMBL" id="JBICBT010000570">
    <property type="protein sequence ID" value="KAL3109474.1"/>
    <property type="molecule type" value="Genomic_DNA"/>
</dbReference>
<gene>
    <name evidence="2" type="ORF">niasHT_012369</name>
</gene>
<evidence type="ECO:0000313" key="2">
    <source>
        <dbReference type="EMBL" id="KAL3109474.1"/>
    </source>
</evidence>
<organism evidence="2 3">
    <name type="scientific">Heterodera trifolii</name>
    <dbReference type="NCBI Taxonomy" id="157864"/>
    <lineage>
        <taxon>Eukaryota</taxon>
        <taxon>Metazoa</taxon>
        <taxon>Ecdysozoa</taxon>
        <taxon>Nematoda</taxon>
        <taxon>Chromadorea</taxon>
        <taxon>Rhabditida</taxon>
        <taxon>Tylenchina</taxon>
        <taxon>Tylenchomorpha</taxon>
        <taxon>Tylenchoidea</taxon>
        <taxon>Heteroderidae</taxon>
        <taxon>Heteroderinae</taxon>
        <taxon>Heterodera</taxon>
    </lineage>
</organism>